<organism evidence="1">
    <name type="scientific">viral metagenome</name>
    <dbReference type="NCBI Taxonomy" id="1070528"/>
    <lineage>
        <taxon>unclassified sequences</taxon>
        <taxon>metagenomes</taxon>
        <taxon>organismal metagenomes</taxon>
    </lineage>
</organism>
<protein>
    <recommendedName>
        <fullName evidence="2">Nudix hydrolase domain-containing protein</fullName>
    </recommendedName>
</protein>
<evidence type="ECO:0000313" key="1">
    <source>
        <dbReference type="EMBL" id="QHU01820.1"/>
    </source>
</evidence>
<evidence type="ECO:0008006" key="2">
    <source>
        <dbReference type="Google" id="ProtNLM"/>
    </source>
</evidence>
<dbReference type="AlphaFoldDB" id="A0A6C0JAG2"/>
<sequence length="200" mass="23672">MGKYHSYRFIDEFGNSLAASGLIFYNEHGVWIIKEKTSKNSFEYNDPGGKYEGDKKKLIYDRNIYECAVREFSEETYDSVNFNLNKLYKLLDENKVIKTYPLVDKNKKPNYLSLLIHLNDTDVTFSNDAFHKNLEHTLKHKPNVNCSSIDLIFLKYSDYEDTKSMFSFRLRQIFEKTDVLRGFTNKYDKWTKLGDSRTKN</sequence>
<name>A0A6C0JAG2_9ZZZZ</name>
<proteinExistence type="predicted"/>
<dbReference type="EMBL" id="MN740350">
    <property type="protein sequence ID" value="QHU01820.1"/>
    <property type="molecule type" value="Genomic_DNA"/>
</dbReference>
<accession>A0A6C0JAG2</accession>
<dbReference type="SUPFAM" id="SSF55811">
    <property type="entry name" value="Nudix"/>
    <property type="match status" value="1"/>
</dbReference>
<dbReference type="InterPro" id="IPR015797">
    <property type="entry name" value="NUDIX_hydrolase-like_dom_sf"/>
</dbReference>
<dbReference type="CDD" id="cd02883">
    <property type="entry name" value="NUDIX_Hydrolase"/>
    <property type="match status" value="1"/>
</dbReference>
<reference evidence="1" key="1">
    <citation type="journal article" date="2020" name="Nature">
        <title>Giant virus diversity and host interactions through global metagenomics.</title>
        <authorList>
            <person name="Schulz F."/>
            <person name="Roux S."/>
            <person name="Paez-Espino D."/>
            <person name="Jungbluth S."/>
            <person name="Walsh D.A."/>
            <person name="Denef V.J."/>
            <person name="McMahon K.D."/>
            <person name="Konstantinidis K.T."/>
            <person name="Eloe-Fadrosh E.A."/>
            <person name="Kyrpides N.C."/>
            <person name="Woyke T."/>
        </authorList>
    </citation>
    <scope>NUCLEOTIDE SEQUENCE</scope>
    <source>
        <strain evidence="1">GVMAG-M-3300025880-56</strain>
    </source>
</reference>